<evidence type="ECO:0000256" key="3">
    <source>
        <dbReference type="ARBA" id="ARBA00023159"/>
    </source>
</evidence>
<dbReference type="OrthoDB" id="9802944at2"/>
<dbReference type="PROSITE" id="PS50937">
    <property type="entry name" value="HTH_MERR_2"/>
    <property type="match status" value="1"/>
</dbReference>
<dbReference type="PANTHER" id="PTHR30204:SF90">
    <property type="entry name" value="HTH-TYPE TRANSCRIPTIONAL ACTIVATOR MTA"/>
    <property type="match status" value="1"/>
</dbReference>
<dbReference type="InterPro" id="IPR012925">
    <property type="entry name" value="TipAS_dom"/>
</dbReference>
<dbReference type="SMART" id="SM00422">
    <property type="entry name" value="HTH_MERR"/>
    <property type="match status" value="1"/>
</dbReference>
<dbReference type="PANTHER" id="PTHR30204">
    <property type="entry name" value="REDOX-CYCLING DRUG-SENSING TRANSCRIPTIONAL ACTIVATOR SOXR"/>
    <property type="match status" value="1"/>
</dbReference>
<evidence type="ECO:0000256" key="2">
    <source>
        <dbReference type="ARBA" id="ARBA00023125"/>
    </source>
</evidence>
<dbReference type="AlphaFoldDB" id="A0A1E5JWJ4"/>
<dbReference type="InterPro" id="IPR009061">
    <property type="entry name" value="DNA-bd_dom_put_sf"/>
</dbReference>
<evidence type="ECO:0000256" key="1">
    <source>
        <dbReference type="ARBA" id="ARBA00023015"/>
    </source>
</evidence>
<name>A0A1E5JWJ4_9GAMM</name>
<dbReference type="Pfam" id="PF13411">
    <property type="entry name" value="MerR_1"/>
    <property type="match status" value="1"/>
</dbReference>
<keyword evidence="2" id="KW-0238">DNA-binding</keyword>
<dbReference type="GO" id="GO:0003677">
    <property type="term" value="F:DNA binding"/>
    <property type="evidence" value="ECO:0007669"/>
    <property type="project" value="UniProtKB-KW"/>
</dbReference>
<evidence type="ECO:0000313" key="7">
    <source>
        <dbReference type="EMBL" id="OEH48899.1"/>
    </source>
</evidence>
<dbReference type="CDD" id="cd01106">
    <property type="entry name" value="HTH_TipAL-Mta"/>
    <property type="match status" value="1"/>
</dbReference>
<dbReference type="InterPro" id="IPR000551">
    <property type="entry name" value="MerR-type_HTH_dom"/>
</dbReference>
<accession>A0A1E5JWJ4</accession>
<dbReference type="InterPro" id="IPR036244">
    <property type="entry name" value="TipA-like_antibiotic-bd"/>
</dbReference>
<dbReference type="Gene3D" id="1.10.1660.10">
    <property type="match status" value="1"/>
</dbReference>
<dbReference type="RefSeq" id="WP_058519100.1">
    <property type="nucleotide sequence ID" value="NZ_CAAAIE010000009.1"/>
</dbReference>
<dbReference type="STRING" id="45071.Lpar_3546"/>
<proteinExistence type="predicted"/>
<dbReference type="EMBL" id="LSOG01000002">
    <property type="protein sequence ID" value="OEH48899.1"/>
    <property type="molecule type" value="Genomic_DNA"/>
</dbReference>
<keyword evidence="3" id="KW-0010">Activator</keyword>
<sequence length="252" mass="29665">MQYTIKQLADLTGISTRALRYYDEIDLFKPAIIAQNQYRYYEKSQLVDLQQILFFKALGLSLDDIKKMLISDDYAQIDTLISNRNKLTEKIKHLQNLIENCQATIQHCRGKIIMRDKELFSGFDAEKQQVYEDFLIARGVSQETIDDSWKKVTNHTIQEREELHKQCNEITAKLAECLKKQMPVQGAEVQQLIAQHYKWVCEYWTPNKETYKGLASMYGENNEFSTFYQGYHKDMVSFLQQAMTYYADTKLK</sequence>
<dbReference type="SUPFAM" id="SSF89082">
    <property type="entry name" value="Antibiotic binding domain of TipA-like multidrug resistance regulators"/>
    <property type="match status" value="1"/>
</dbReference>
<evidence type="ECO:0000259" key="6">
    <source>
        <dbReference type="PROSITE" id="PS50937"/>
    </source>
</evidence>
<dbReference type="InterPro" id="IPR047057">
    <property type="entry name" value="MerR_fam"/>
</dbReference>
<reference evidence="7 8" key="1">
    <citation type="submission" date="2016-02" db="EMBL/GenBank/DDBJ databases">
        <title>Secondary metabolites in Legionella.</title>
        <authorList>
            <person name="Tobias N.J."/>
            <person name="Bode H.B."/>
        </authorList>
    </citation>
    <scope>NUCLEOTIDE SEQUENCE [LARGE SCALE GENOMIC DNA]</scope>
    <source>
        <strain evidence="7 8">DSM 19216</strain>
    </source>
</reference>
<gene>
    <name evidence="7" type="primary">mta_1</name>
    <name evidence="7" type="ORF">lpari_00044</name>
</gene>
<dbReference type="Pfam" id="PF07739">
    <property type="entry name" value="TipAS"/>
    <property type="match status" value="1"/>
</dbReference>
<keyword evidence="5" id="KW-0175">Coiled coil</keyword>
<evidence type="ECO:0000313" key="8">
    <source>
        <dbReference type="Proteomes" id="UP000095229"/>
    </source>
</evidence>
<keyword evidence="1" id="KW-0805">Transcription regulation</keyword>
<evidence type="ECO:0000256" key="5">
    <source>
        <dbReference type="SAM" id="Coils"/>
    </source>
</evidence>
<dbReference type="Gene3D" id="1.10.490.50">
    <property type="entry name" value="Antibiotic binding domain of TipA-like multidrug resistance regulators"/>
    <property type="match status" value="1"/>
</dbReference>
<feature type="domain" description="HTH merR-type" evidence="6">
    <location>
        <begin position="1"/>
        <end position="71"/>
    </location>
</feature>
<evidence type="ECO:0000256" key="4">
    <source>
        <dbReference type="ARBA" id="ARBA00023163"/>
    </source>
</evidence>
<keyword evidence="4" id="KW-0804">Transcription</keyword>
<organism evidence="7 8">
    <name type="scientific">Legionella parisiensis</name>
    <dbReference type="NCBI Taxonomy" id="45071"/>
    <lineage>
        <taxon>Bacteria</taxon>
        <taxon>Pseudomonadati</taxon>
        <taxon>Pseudomonadota</taxon>
        <taxon>Gammaproteobacteria</taxon>
        <taxon>Legionellales</taxon>
        <taxon>Legionellaceae</taxon>
        <taxon>Legionella</taxon>
    </lineage>
</organism>
<keyword evidence="8" id="KW-1185">Reference proteome</keyword>
<dbReference type="GO" id="GO:0003700">
    <property type="term" value="F:DNA-binding transcription factor activity"/>
    <property type="evidence" value="ECO:0007669"/>
    <property type="project" value="InterPro"/>
</dbReference>
<comment type="caution">
    <text evidence="7">The sequence shown here is derived from an EMBL/GenBank/DDBJ whole genome shotgun (WGS) entry which is preliminary data.</text>
</comment>
<feature type="coiled-coil region" evidence="5">
    <location>
        <begin position="77"/>
        <end position="104"/>
    </location>
</feature>
<dbReference type="Proteomes" id="UP000095229">
    <property type="component" value="Unassembled WGS sequence"/>
</dbReference>
<dbReference type="SUPFAM" id="SSF46955">
    <property type="entry name" value="Putative DNA-binding domain"/>
    <property type="match status" value="1"/>
</dbReference>
<protein>
    <submittedName>
        <fullName evidence="7">HTH-type transcriptional activator mta</fullName>
    </submittedName>
</protein>
<dbReference type="PATRIC" id="fig|45071.6.peg.3824"/>